<reference evidence="8 9" key="1">
    <citation type="journal article" date="2018" name="Nat. Ecol. Evol.">
        <title>Pezizomycetes genomes reveal the molecular basis of ectomycorrhizal truffle lifestyle.</title>
        <authorList>
            <person name="Murat C."/>
            <person name="Payen T."/>
            <person name="Noel B."/>
            <person name="Kuo A."/>
            <person name="Morin E."/>
            <person name="Chen J."/>
            <person name="Kohler A."/>
            <person name="Krizsan K."/>
            <person name="Balestrini R."/>
            <person name="Da Silva C."/>
            <person name="Montanini B."/>
            <person name="Hainaut M."/>
            <person name="Levati E."/>
            <person name="Barry K.W."/>
            <person name="Belfiori B."/>
            <person name="Cichocki N."/>
            <person name="Clum A."/>
            <person name="Dockter R.B."/>
            <person name="Fauchery L."/>
            <person name="Guy J."/>
            <person name="Iotti M."/>
            <person name="Le Tacon F."/>
            <person name="Lindquist E.A."/>
            <person name="Lipzen A."/>
            <person name="Malagnac F."/>
            <person name="Mello A."/>
            <person name="Molinier V."/>
            <person name="Miyauchi S."/>
            <person name="Poulain J."/>
            <person name="Riccioni C."/>
            <person name="Rubini A."/>
            <person name="Sitrit Y."/>
            <person name="Splivallo R."/>
            <person name="Traeger S."/>
            <person name="Wang M."/>
            <person name="Zifcakova L."/>
            <person name="Wipf D."/>
            <person name="Zambonelli A."/>
            <person name="Paolocci F."/>
            <person name="Nowrousian M."/>
            <person name="Ottonello S."/>
            <person name="Baldrian P."/>
            <person name="Spatafora J.W."/>
            <person name="Henrissat B."/>
            <person name="Nagy L.G."/>
            <person name="Aury J.M."/>
            <person name="Wincker P."/>
            <person name="Grigoriev I.V."/>
            <person name="Bonfante P."/>
            <person name="Martin F.M."/>
        </authorList>
    </citation>
    <scope>NUCLEOTIDE SEQUENCE [LARGE SCALE GENOMIC DNA]</scope>
    <source>
        <strain evidence="8 9">RN42</strain>
    </source>
</reference>
<comment type="similarity">
    <text evidence="2">Belongs to the dynactin subunits 5/6 family. Dynactin subunit 6 subfamily.</text>
</comment>
<evidence type="ECO:0000256" key="1">
    <source>
        <dbReference type="ARBA" id="ARBA00004245"/>
    </source>
</evidence>
<dbReference type="Proteomes" id="UP000275078">
    <property type="component" value="Unassembled WGS sequence"/>
</dbReference>
<dbReference type="GO" id="GO:0007052">
    <property type="term" value="P:mitotic spindle organization"/>
    <property type="evidence" value="ECO:0007669"/>
    <property type="project" value="TreeGrafter"/>
</dbReference>
<keyword evidence="5" id="KW-0206">Cytoskeleton</keyword>
<dbReference type="OrthoDB" id="2355at2759"/>
<dbReference type="GO" id="GO:0005869">
    <property type="term" value="C:dynactin complex"/>
    <property type="evidence" value="ECO:0007669"/>
    <property type="project" value="InterPro"/>
</dbReference>
<dbReference type="GO" id="GO:0070840">
    <property type="term" value="F:dynein complex binding"/>
    <property type="evidence" value="ECO:0007669"/>
    <property type="project" value="TreeGrafter"/>
</dbReference>
<evidence type="ECO:0000313" key="9">
    <source>
        <dbReference type="Proteomes" id="UP000275078"/>
    </source>
</evidence>
<sequence>MTARPPARRPPPPSLPPLNLHPKTHLSDSLLLTGTFPITLGAYTFLHPRARLSSVHGPITIGAHCIISEKASIIATTPAGVKLGDYVVVETAGRVEGGEVKEGGQVGVGAVVEGVVER</sequence>
<feature type="region of interest" description="Disordered" evidence="7">
    <location>
        <begin position="1"/>
        <end position="21"/>
    </location>
</feature>
<organism evidence="8 9">
    <name type="scientific">Ascobolus immersus RN42</name>
    <dbReference type="NCBI Taxonomy" id="1160509"/>
    <lineage>
        <taxon>Eukaryota</taxon>
        <taxon>Fungi</taxon>
        <taxon>Dikarya</taxon>
        <taxon>Ascomycota</taxon>
        <taxon>Pezizomycotina</taxon>
        <taxon>Pezizomycetes</taxon>
        <taxon>Pezizales</taxon>
        <taxon>Ascobolaceae</taxon>
        <taxon>Ascobolus</taxon>
    </lineage>
</organism>
<evidence type="ECO:0000313" key="8">
    <source>
        <dbReference type="EMBL" id="RPA87963.1"/>
    </source>
</evidence>
<feature type="non-terminal residue" evidence="8">
    <location>
        <position position="118"/>
    </location>
</feature>
<dbReference type="InterPro" id="IPR011004">
    <property type="entry name" value="Trimer_LpxA-like_sf"/>
</dbReference>
<dbReference type="PANTHER" id="PTHR13072">
    <property type="entry name" value="DYNACTIN 6"/>
    <property type="match status" value="1"/>
</dbReference>
<evidence type="ECO:0000256" key="3">
    <source>
        <dbReference type="ARBA" id="ARBA00016573"/>
    </source>
</evidence>
<evidence type="ECO:0000256" key="5">
    <source>
        <dbReference type="ARBA" id="ARBA00023212"/>
    </source>
</evidence>
<comment type="subcellular location">
    <subcellularLocation>
        <location evidence="1">Cytoplasm</location>
        <location evidence="1">Cytoskeleton</location>
    </subcellularLocation>
</comment>
<dbReference type="EMBL" id="ML119645">
    <property type="protein sequence ID" value="RPA87963.1"/>
    <property type="molecule type" value="Genomic_DNA"/>
</dbReference>
<protein>
    <recommendedName>
        <fullName evidence="3">Dynactin subunit 6</fullName>
    </recommendedName>
</protein>
<dbReference type="InterPro" id="IPR027777">
    <property type="entry name" value="DCTN6"/>
</dbReference>
<gene>
    <name evidence="8" type="ORF">BJ508DRAFT_320076</name>
</gene>
<evidence type="ECO:0000256" key="7">
    <source>
        <dbReference type="SAM" id="MobiDB-lite"/>
    </source>
</evidence>
<dbReference type="SUPFAM" id="SSF51161">
    <property type="entry name" value="Trimeric LpxA-like enzymes"/>
    <property type="match status" value="1"/>
</dbReference>
<dbReference type="Gene3D" id="2.160.10.10">
    <property type="entry name" value="Hexapeptide repeat proteins"/>
    <property type="match status" value="1"/>
</dbReference>
<proteinExistence type="inferred from homology"/>
<accession>A0A3N4IP54</accession>
<name>A0A3N4IP54_ASCIM</name>
<comment type="function">
    <text evidence="6">Part of the dynactin complex that activates the molecular motor dynein for ultra-processive transport along microtubules.</text>
</comment>
<dbReference type="STRING" id="1160509.A0A3N4IP54"/>
<evidence type="ECO:0000256" key="6">
    <source>
        <dbReference type="ARBA" id="ARBA00034687"/>
    </source>
</evidence>
<dbReference type="AlphaFoldDB" id="A0A3N4IP54"/>
<evidence type="ECO:0000256" key="2">
    <source>
        <dbReference type="ARBA" id="ARBA00007719"/>
    </source>
</evidence>
<keyword evidence="9" id="KW-1185">Reference proteome</keyword>
<evidence type="ECO:0000256" key="4">
    <source>
        <dbReference type="ARBA" id="ARBA00022490"/>
    </source>
</evidence>
<keyword evidence="4" id="KW-0963">Cytoplasm</keyword>
<dbReference type="PANTHER" id="PTHR13072:SF0">
    <property type="entry name" value="DYNACTIN SUBUNIT 6"/>
    <property type="match status" value="1"/>
</dbReference>